<sequence>NNLKKSSSKWHAIDHVDIIDEFPILSEDEIVSNITLGTFQLKRARSYAEENASTTDLTGSVNYTIHRCQEFPDIIRVPIQSAHVSRAQYHPIIRFTREEILDWWCDCTAGNCVIGCCSHIVSAIWFLSFERWQTQSSPKPSGTFINFVADAAAQQKLSDSTNDDETEDED</sequence>
<proteinExistence type="predicted"/>
<dbReference type="EMBL" id="CAJOBI010312770">
    <property type="protein sequence ID" value="CAF5172387.1"/>
    <property type="molecule type" value="Genomic_DNA"/>
</dbReference>
<name>A0A8S3GW65_9BILA</name>
<feature type="non-terminal residue" evidence="1">
    <location>
        <position position="1"/>
    </location>
</feature>
<accession>A0A8S3GW65</accession>
<comment type="caution">
    <text evidence="1">The sequence shown here is derived from an EMBL/GenBank/DDBJ whole genome shotgun (WGS) entry which is preliminary data.</text>
</comment>
<gene>
    <name evidence="1" type="ORF">SMN809_LOCUS66149</name>
</gene>
<dbReference type="Proteomes" id="UP000676336">
    <property type="component" value="Unassembled WGS sequence"/>
</dbReference>
<evidence type="ECO:0008006" key="3">
    <source>
        <dbReference type="Google" id="ProtNLM"/>
    </source>
</evidence>
<evidence type="ECO:0000313" key="2">
    <source>
        <dbReference type="Proteomes" id="UP000676336"/>
    </source>
</evidence>
<reference evidence="1" key="1">
    <citation type="submission" date="2021-02" db="EMBL/GenBank/DDBJ databases">
        <authorList>
            <person name="Nowell W R."/>
        </authorList>
    </citation>
    <scope>NUCLEOTIDE SEQUENCE</scope>
</reference>
<evidence type="ECO:0000313" key="1">
    <source>
        <dbReference type="EMBL" id="CAF5172387.1"/>
    </source>
</evidence>
<protein>
    <recommendedName>
        <fullName evidence="3">SWIM-type domain-containing protein</fullName>
    </recommendedName>
</protein>
<organism evidence="1 2">
    <name type="scientific">Rotaria magnacalcarata</name>
    <dbReference type="NCBI Taxonomy" id="392030"/>
    <lineage>
        <taxon>Eukaryota</taxon>
        <taxon>Metazoa</taxon>
        <taxon>Spiralia</taxon>
        <taxon>Gnathifera</taxon>
        <taxon>Rotifera</taxon>
        <taxon>Eurotatoria</taxon>
        <taxon>Bdelloidea</taxon>
        <taxon>Philodinida</taxon>
        <taxon>Philodinidae</taxon>
        <taxon>Rotaria</taxon>
    </lineage>
</organism>
<dbReference type="AlphaFoldDB" id="A0A8S3GW65"/>